<accession>A0A7W3J9P8</accession>
<evidence type="ECO:0000256" key="6">
    <source>
        <dbReference type="SAM" id="SignalP"/>
    </source>
</evidence>
<evidence type="ECO:0000256" key="2">
    <source>
        <dbReference type="ARBA" id="ARBA00022723"/>
    </source>
</evidence>
<evidence type="ECO:0000259" key="7">
    <source>
        <dbReference type="Pfam" id="PF00127"/>
    </source>
</evidence>
<keyword evidence="6" id="KW-0732">Signal</keyword>
<evidence type="ECO:0000256" key="1">
    <source>
        <dbReference type="ARBA" id="ARBA00022448"/>
    </source>
</evidence>
<dbReference type="PROSITE" id="PS00196">
    <property type="entry name" value="COPPER_BLUE"/>
    <property type="match status" value="1"/>
</dbReference>
<dbReference type="InterPro" id="IPR000923">
    <property type="entry name" value="BlueCu_1"/>
</dbReference>
<dbReference type="GO" id="GO:0005507">
    <property type="term" value="F:copper ion binding"/>
    <property type="evidence" value="ECO:0007669"/>
    <property type="project" value="InterPro"/>
</dbReference>
<keyword evidence="3" id="KW-0249">Electron transport</keyword>
<keyword evidence="2" id="KW-0479">Metal-binding</keyword>
<feature type="domain" description="Blue (type 1) copper" evidence="7">
    <location>
        <begin position="95"/>
        <end position="165"/>
    </location>
</feature>
<reference evidence="8 9" key="1">
    <citation type="submission" date="2020-07" db="EMBL/GenBank/DDBJ databases">
        <title>Sequencing the genomes of 1000 actinobacteria strains.</title>
        <authorList>
            <person name="Klenk H.-P."/>
        </authorList>
    </citation>
    <scope>NUCLEOTIDE SEQUENCE [LARGE SCALE GENOMIC DNA]</scope>
    <source>
        <strain evidence="8 9">DSM 44121</strain>
    </source>
</reference>
<keyword evidence="1" id="KW-0813">Transport</keyword>
<gene>
    <name evidence="8" type="ORF">FHX71_002807</name>
</gene>
<keyword evidence="9" id="KW-1185">Reference proteome</keyword>
<feature type="signal peptide" evidence="6">
    <location>
        <begin position="1"/>
        <end position="27"/>
    </location>
</feature>
<name>A0A7W3J9P8_9MICO</name>
<proteinExistence type="predicted"/>
<protein>
    <submittedName>
        <fullName evidence="8">Plastocyanin</fullName>
    </submittedName>
</protein>
<feature type="chain" id="PRO_5031277604" evidence="6">
    <location>
        <begin position="28"/>
        <end position="633"/>
    </location>
</feature>
<dbReference type="NCBIfam" id="NF047446">
    <property type="entry name" value="barrel_OmpL47"/>
    <property type="match status" value="4"/>
</dbReference>
<keyword evidence="4" id="KW-0186">Copper</keyword>
<evidence type="ECO:0000313" key="9">
    <source>
        <dbReference type="Proteomes" id="UP000540568"/>
    </source>
</evidence>
<dbReference type="GO" id="GO:0009055">
    <property type="term" value="F:electron transfer activity"/>
    <property type="evidence" value="ECO:0007669"/>
    <property type="project" value="InterPro"/>
</dbReference>
<feature type="region of interest" description="Disordered" evidence="5">
    <location>
        <begin position="37"/>
        <end position="59"/>
    </location>
</feature>
<dbReference type="SUPFAM" id="SSF49503">
    <property type="entry name" value="Cupredoxins"/>
    <property type="match status" value="1"/>
</dbReference>
<comment type="caution">
    <text evidence="8">The sequence shown here is derived from an EMBL/GenBank/DDBJ whole genome shotgun (WGS) entry which is preliminary data.</text>
</comment>
<dbReference type="GO" id="GO:0005975">
    <property type="term" value="P:carbohydrate metabolic process"/>
    <property type="evidence" value="ECO:0007669"/>
    <property type="project" value="UniProtKB-ARBA"/>
</dbReference>
<dbReference type="AlphaFoldDB" id="A0A7W3J9P8"/>
<dbReference type="InterPro" id="IPR008972">
    <property type="entry name" value="Cupredoxin"/>
</dbReference>
<evidence type="ECO:0000313" key="8">
    <source>
        <dbReference type="EMBL" id="MBA8808865.1"/>
    </source>
</evidence>
<dbReference type="EMBL" id="JACGWV010000001">
    <property type="protein sequence ID" value="MBA8808865.1"/>
    <property type="molecule type" value="Genomic_DNA"/>
</dbReference>
<dbReference type="InterPro" id="IPR013783">
    <property type="entry name" value="Ig-like_fold"/>
</dbReference>
<dbReference type="Gene3D" id="2.60.40.420">
    <property type="entry name" value="Cupredoxins - blue copper proteins"/>
    <property type="match status" value="1"/>
</dbReference>
<evidence type="ECO:0000256" key="5">
    <source>
        <dbReference type="SAM" id="MobiDB-lite"/>
    </source>
</evidence>
<dbReference type="Proteomes" id="UP000540568">
    <property type="component" value="Unassembled WGS sequence"/>
</dbReference>
<dbReference type="RefSeq" id="WP_182617230.1">
    <property type="nucleotide sequence ID" value="NZ_BAAATF010000003.1"/>
</dbReference>
<dbReference type="Gene3D" id="2.60.40.10">
    <property type="entry name" value="Immunoglobulins"/>
    <property type="match status" value="2"/>
</dbReference>
<sequence length="633" mass="64993">MRHKLSRLLAAAAVSALVAVPLAPAGAVEYAGEITPASATPVADGPSKEESPKESATQAADQVLTFTASASVSAYASAPTTAAAGPTTIVFENSTATGNNIGMSHTLTFETGSSEYNDDVTLDILANPLDANGGRYEAEVDLTPGTYRYFCAIPGHGTMSGEIVVTEGGGGEDTTAPTVTAQVAGDQNDDGAYIGSASVSLAADDGDGSGVESVEYDLDGAGYTPYTAPIVLDEPGEHMLEYRATDVAGNVSEPEMLHVTVVEPDGDDTTPPVVTAEVTGDLDPDGAYVGSATLNLTARDPGSGVAGIEYDLDGAGWAAYTEPVVVDAPGEHTVTYRATDNAGNVAEPGSATFTVVEAPPVDETAPTVTTQVTGEQDDDGAYIASATVAILAEDEGSGVESVEYELDGDGWTDYTDAVVVDVTGAHTVRYRATDAAGNTSEPGSVELVIVDGQDPPDTTQPIASAQVDGDQDDEGAYLGTATVTITARDDQSGVAFIEYALGDTAFREYTGPVEITEPGSHAFAYRATDNAGNVTRTGTLRFDVARGAIDACPVSDERPTVVIGNKDSKVTNYDTGNGCTVADLIDADGGWVSHSAFVSHVTQVADQLDDVDVITPQEATKLIRAARQSDVGR</sequence>
<dbReference type="Pfam" id="PF00127">
    <property type="entry name" value="Copper-bind"/>
    <property type="match status" value="1"/>
</dbReference>
<dbReference type="InterPro" id="IPR058094">
    <property type="entry name" value="Ig-like_OmpL47-like"/>
</dbReference>
<dbReference type="InterPro" id="IPR028871">
    <property type="entry name" value="BlueCu_1_BS"/>
</dbReference>
<evidence type="ECO:0000256" key="4">
    <source>
        <dbReference type="ARBA" id="ARBA00023008"/>
    </source>
</evidence>
<organism evidence="8 9">
    <name type="scientific">Promicromonospora sukumoe</name>
    <dbReference type="NCBI Taxonomy" id="88382"/>
    <lineage>
        <taxon>Bacteria</taxon>
        <taxon>Bacillati</taxon>
        <taxon>Actinomycetota</taxon>
        <taxon>Actinomycetes</taxon>
        <taxon>Micrococcales</taxon>
        <taxon>Promicromonosporaceae</taxon>
        <taxon>Promicromonospora</taxon>
    </lineage>
</organism>
<evidence type="ECO:0000256" key="3">
    <source>
        <dbReference type="ARBA" id="ARBA00022982"/>
    </source>
</evidence>